<dbReference type="PANTHER" id="PTHR33112">
    <property type="entry name" value="DOMAIN PROTEIN, PUTATIVE-RELATED"/>
    <property type="match status" value="1"/>
</dbReference>
<name>A0A9D4UA45_ADICA</name>
<evidence type="ECO:0000313" key="3">
    <source>
        <dbReference type="Proteomes" id="UP000886520"/>
    </source>
</evidence>
<dbReference type="OrthoDB" id="5428863at2759"/>
<evidence type="ECO:0000259" key="1">
    <source>
        <dbReference type="Pfam" id="PF06985"/>
    </source>
</evidence>
<accession>A0A9D4UA45</accession>
<dbReference type="AlphaFoldDB" id="A0A9D4UA45"/>
<protein>
    <recommendedName>
        <fullName evidence="1">Heterokaryon incompatibility domain-containing protein</fullName>
    </recommendedName>
</protein>
<proteinExistence type="predicted"/>
<organism evidence="2 3">
    <name type="scientific">Adiantum capillus-veneris</name>
    <name type="common">Maidenhair fern</name>
    <dbReference type="NCBI Taxonomy" id="13818"/>
    <lineage>
        <taxon>Eukaryota</taxon>
        <taxon>Viridiplantae</taxon>
        <taxon>Streptophyta</taxon>
        <taxon>Embryophyta</taxon>
        <taxon>Tracheophyta</taxon>
        <taxon>Polypodiopsida</taxon>
        <taxon>Polypodiidae</taxon>
        <taxon>Polypodiales</taxon>
        <taxon>Pteridineae</taxon>
        <taxon>Pteridaceae</taxon>
        <taxon>Vittarioideae</taxon>
        <taxon>Adiantum</taxon>
    </lineage>
</organism>
<sequence length="766" mass="85336">MGTGIAEARAIVAAIGKEFSSVQPFELLELAQGVDPPAEVDQLPSEEGRAAFLEKARLSPPRFLRVIDCEASVEEGVVVLIDWDIDVPEFPTRSSSEISEKHMFYAGEASGSVHDGGASDAATRGVHVCDNLKPSTEDIDAACGDDIEVEEDEDSDEEEDHGYCAISHTYGMYVYEVFDCACAAKCDAKVPRADPAKTPCKGMHKDPDLQQRVIGDILGMCQLLVQVAGVRYAWHDGVCIAQHDEEEVTHFIRHMGWIYANADSTIIFLHYIGRPMAPIGPGVPPFDLISRWQTRVWTFQEAALSKCRRYCVRSGASLRQCSSLQEFENTLASWYEEGGSNSIEILEEEQFWNLVEELLEVLSGLPQDGLRDDAPIAAFKVLKWINCLSMWLNLLASSCQSFPSIVHALDTSASRESKHEGDRINSILALAGVTDFDAHKDNNVEDSTREFFKRMDHAGLALALFTTNRYASLQSASNRKHTWFPTLSKSLMLTPKHTITREPNFHTQDIDFTVLDDGSLEVKGRLACIKARFNVVEGGGGGEANLNGAYSSGTPNENQGKIYHELVIDLVNEQPYGSFKAFAMISNDNRLDVGSALLPTLEWDSGGEMRTHSNDDNWVMDNWGMVNEWLHMVPRATPSIDRERLHALPIVDEVWQSEKEQILSTSEPRPYSTWEMMVLPRNPLVQYGERELCHFNAFIVFPAKVLELDFNTDSSHQNNIEASSISAILVQGDLQSKVRKIGCFIGKPQLVQYSHVLTFPNNLLVK</sequence>
<dbReference type="EMBL" id="JABFUD020000020">
    <property type="protein sequence ID" value="KAI5063990.1"/>
    <property type="molecule type" value="Genomic_DNA"/>
</dbReference>
<dbReference type="Pfam" id="PF06985">
    <property type="entry name" value="HET"/>
    <property type="match status" value="1"/>
</dbReference>
<dbReference type="InterPro" id="IPR010730">
    <property type="entry name" value="HET"/>
</dbReference>
<dbReference type="Proteomes" id="UP000886520">
    <property type="component" value="Chromosome 20"/>
</dbReference>
<dbReference type="PANTHER" id="PTHR33112:SF16">
    <property type="entry name" value="HETEROKARYON INCOMPATIBILITY DOMAIN-CONTAINING PROTEIN"/>
    <property type="match status" value="1"/>
</dbReference>
<evidence type="ECO:0000313" key="2">
    <source>
        <dbReference type="EMBL" id="KAI5063990.1"/>
    </source>
</evidence>
<feature type="domain" description="Heterokaryon incompatibility" evidence="1">
    <location>
        <begin position="220"/>
        <end position="269"/>
    </location>
</feature>
<reference evidence="2" key="1">
    <citation type="submission" date="2021-01" db="EMBL/GenBank/DDBJ databases">
        <title>Adiantum capillus-veneris genome.</title>
        <authorList>
            <person name="Fang Y."/>
            <person name="Liao Q."/>
        </authorList>
    </citation>
    <scope>NUCLEOTIDE SEQUENCE</scope>
    <source>
        <strain evidence="2">H3</strain>
        <tissue evidence="2">Leaf</tissue>
    </source>
</reference>
<gene>
    <name evidence="2" type="ORF">GOP47_0020660</name>
</gene>
<keyword evidence="3" id="KW-1185">Reference proteome</keyword>
<comment type="caution">
    <text evidence="2">The sequence shown here is derived from an EMBL/GenBank/DDBJ whole genome shotgun (WGS) entry which is preliminary data.</text>
</comment>